<evidence type="ECO:0000313" key="3">
    <source>
        <dbReference type="Proteomes" id="UP000192393"/>
    </source>
</evidence>
<dbReference type="Proteomes" id="UP000192393">
    <property type="component" value="Unassembled WGS sequence"/>
</dbReference>
<reference evidence="2 3" key="1">
    <citation type="submission" date="2017-04" db="EMBL/GenBank/DDBJ databases">
        <authorList>
            <person name="Afonso C.L."/>
            <person name="Miller P.J."/>
            <person name="Scott M.A."/>
            <person name="Spackman E."/>
            <person name="Goraichik I."/>
            <person name="Dimitrov K.M."/>
            <person name="Suarez D.L."/>
            <person name="Swayne D.E."/>
        </authorList>
    </citation>
    <scope>NUCLEOTIDE SEQUENCE [LARGE SCALE GENOMIC DNA]</scope>
    <source>
        <strain evidence="2 3">CGMCC 1.12708</strain>
    </source>
</reference>
<sequence length="99" mass="11868">MNKWSLRFFLVVIFIGIIVGFLYLKSNFEAYKSEEAQKSINEFYGNLWKVNLSHDYFKIQNDLNQLMSRHHSEMTEEQKLRLVNTSDSLKTEFNKIIKK</sequence>
<gene>
    <name evidence="2" type="ORF">SAMN06296427_102216</name>
</gene>
<dbReference type="AlphaFoldDB" id="A0A1W1Z5V6"/>
<keyword evidence="1" id="KW-0812">Transmembrane</keyword>
<dbReference type="STRING" id="1434700.SAMN06296427_102216"/>
<keyword evidence="1" id="KW-1133">Transmembrane helix</keyword>
<dbReference type="RefSeq" id="WP_084016380.1">
    <property type="nucleotide sequence ID" value="NZ_FWXS01000002.1"/>
</dbReference>
<dbReference type="EMBL" id="FWXS01000002">
    <property type="protein sequence ID" value="SMC43682.1"/>
    <property type="molecule type" value="Genomic_DNA"/>
</dbReference>
<feature type="transmembrane region" description="Helical" evidence="1">
    <location>
        <begin position="6"/>
        <end position="24"/>
    </location>
</feature>
<accession>A0A1W1Z5V6</accession>
<name>A0A1W1Z5V6_9FLAO</name>
<protein>
    <recommendedName>
        <fullName evidence="4">Four helix bundle sensory module for signal transduction</fullName>
    </recommendedName>
</protein>
<proteinExistence type="predicted"/>
<evidence type="ECO:0008006" key="4">
    <source>
        <dbReference type="Google" id="ProtNLM"/>
    </source>
</evidence>
<keyword evidence="1" id="KW-0472">Membrane</keyword>
<evidence type="ECO:0000313" key="2">
    <source>
        <dbReference type="EMBL" id="SMC43682.1"/>
    </source>
</evidence>
<evidence type="ECO:0000256" key="1">
    <source>
        <dbReference type="SAM" id="Phobius"/>
    </source>
</evidence>
<keyword evidence="3" id="KW-1185">Reference proteome</keyword>
<organism evidence="2 3">
    <name type="scientific">Moheibacter sediminis</name>
    <dbReference type="NCBI Taxonomy" id="1434700"/>
    <lineage>
        <taxon>Bacteria</taxon>
        <taxon>Pseudomonadati</taxon>
        <taxon>Bacteroidota</taxon>
        <taxon>Flavobacteriia</taxon>
        <taxon>Flavobacteriales</taxon>
        <taxon>Weeksellaceae</taxon>
        <taxon>Moheibacter</taxon>
    </lineage>
</organism>